<evidence type="ECO:0000259" key="4">
    <source>
        <dbReference type="Pfam" id="PF06428"/>
    </source>
</evidence>
<dbReference type="OrthoDB" id="5560525at2759"/>
<evidence type="ECO:0000256" key="2">
    <source>
        <dbReference type="SAM" id="Coils"/>
    </source>
</evidence>
<sequence>MAASVAVPPFRAPIIQRRVMSARAHSCPKCGTAVEMGADSRDAKRKILELEAQVEMLKDKATAAVDKCADYEDQLRSLKASPNGLNRSNTSDSLTPEQERSSNEDARPTTASSASAKVSRFSFLTGRRGSPAPNQVAPPPPSTADTQLLEQLAQERALRAKAEQKARQVDLEIEELSVQLFSQANEMVASERKARAKLEARVEQLEKKDKDKAARLERLEKAMNRIDRVKTMLAAPSPAPNGSLSPPRKR</sequence>
<evidence type="ECO:0000256" key="3">
    <source>
        <dbReference type="SAM" id="MobiDB-lite"/>
    </source>
</evidence>
<dbReference type="GO" id="GO:0006887">
    <property type="term" value="P:exocytosis"/>
    <property type="evidence" value="ECO:0007669"/>
    <property type="project" value="TreeGrafter"/>
</dbReference>
<dbReference type="PANTHER" id="PTHR14430">
    <property type="entry name" value="RABIN3-RELATED"/>
    <property type="match status" value="1"/>
</dbReference>
<feature type="compositionally biased region" description="Basic and acidic residues" evidence="3">
    <location>
        <begin position="97"/>
        <end position="107"/>
    </location>
</feature>
<feature type="domain" description="GDP/GTP exchange factor Sec2 N-terminal" evidence="4">
    <location>
        <begin position="146"/>
        <end position="221"/>
    </location>
</feature>
<reference evidence="5" key="1">
    <citation type="journal article" date="2020" name="Stud. Mycol.">
        <title>101 Dothideomycetes genomes: a test case for predicting lifestyles and emergence of pathogens.</title>
        <authorList>
            <person name="Haridas S."/>
            <person name="Albert R."/>
            <person name="Binder M."/>
            <person name="Bloem J."/>
            <person name="Labutti K."/>
            <person name="Salamov A."/>
            <person name="Andreopoulos B."/>
            <person name="Baker S."/>
            <person name="Barry K."/>
            <person name="Bills G."/>
            <person name="Bluhm B."/>
            <person name="Cannon C."/>
            <person name="Castanera R."/>
            <person name="Culley D."/>
            <person name="Daum C."/>
            <person name="Ezra D."/>
            <person name="Gonzalez J."/>
            <person name="Henrissat B."/>
            <person name="Kuo A."/>
            <person name="Liang C."/>
            <person name="Lipzen A."/>
            <person name="Lutzoni F."/>
            <person name="Magnuson J."/>
            <person name="Mondo S."/>
            <person name="Nolan M."/>
            <person name="Ohm R."/>
            <person name="Pangilinan J."/>
            <person name="Park H.-J."/>
            <person name="Ramirez L."/>
            <person name="Alfaro M."/>
            <person name="Sun H."/>
            <person name="Tritt A."/>
            <person name="Yoshinaga Y."/>
            <person name="Zwiers L.-H."/>
            <person name="Turgeon B."/>
            <person name="Goodwin S."/>
            <person name="Spatafora J."/>
            <person name="Crous P."/>
            <person name="Grigoriev I."/>
        </authorList>
    </citation>
    <scope>NUCLEOTIDE SEQUENCE</scope>
    <source>
        <strain evidence="5">CBS 627.86</strain>
    </source>
</reference>
<evidence type="ECO:0000313" key="5">
    <source>
        <dbReference type="EMBL" id="KAF2111509.1"/>
    </source>
</evidence>
<name>A0A6A5YWA9_9PLEO</name>
<feature type="region of interest" description="Disordered" evidence="3">
    <location>
        <begin position="76"/>
        <end position="118"/>
    </location>
</feature>
<evidence type="ECO:0000256" key="1">
    <source>
        <dbReference type="ARBA" id="ARBA00023054"/>
    </source>
</evidence>
<gene>
    <name evidence="5" type="ORF">BDV96DRAFT_623606</name>
</gene>
<feature type="coiled-coil region" evidence="2">
    <location>
        <begin position="152"/>
        <end position="222"/>
    </location>
</feature>
<feature type="coiled-coil region" evidence="2">
    <location>
        <begin position="40"/>
        <end position="74"/>
    </location>
</feature>
<feature type="region of interest" description="Disordered" evidence="3">
    <location>
        <begin position="228"/>
        <end position="250"/>
    </location>
</feature>
<proteinExistence type="predicted"/>
<dbReference type="Proteomes" id="UP000799770">
    <property type="component" value="Unassembled WGS sequence"/>
</dbReference>
<dbReference type="GO" id="GO:0005085">
    <property type="term" value="F:guanyl-nucleotide exchange factor activity"/>
    <property type="evidence" value="ECO:0007669"/>
    <property type="project" value="InterPro"/>
</dbReference>
<dbReference type="EMBL" id="ML977334">
    <property type="protein sequence ID" value="KAF2111509.1"/>
    <property type="molecule type" value="Genomic_DNA"/>
</dbReference>
<dbReference type="SUPFAM" id="SSF144284">
    <property type="entry name" value="Sec2 N-terminal region"/>
    <property type="match status" value="1"/>
</dbReference>
<accession>A0A6A5YWA9</accession>
<dbReference type="Gene3D" id="6.10.140.910">
    <property type="match status" value="1"/>
</dbReference>
<dbReference type="AlphaFoldDB" id="A0A6A5YWA9"/>
<keyword evidence="1 2" id="KW-0175">Coiled coil</keyword>
<dbReference type="InterPro" id="IPR040351">
    <property type="entry name" value="RAB3IL/RAB3IP/Sec2"/>
</dbReference>
<protein>
    <recommendedName>
        <fullName evidence="4">GDP/GTP exchange factor Sec2 N-terminal domain-containing protein</fullName>
    </recommendedName>
</protein>
<dbReference type="GO" id="GO:0051286">
    <property type="term" value="C:cell tip"/>
    <property type="evidence" value="ECO:0007669"/>
    <property type="project" value="TreeGrafter"/>
</dbReference>
<feature type="compositionally biased region" description="Polar residues" evidence="3">
    <location>
        <begin position="83"/>
        <end position="96"/>
    </location>
</feature>
<keyword evidence="6" id="KW-1185">Reference proteome</keyword>
<dbReference type="Pfam" id="PF06428">
    <property type="entry name" value="Sec2p"/>
    <property type="match status" value="1"/>
</dbReference>
<feature type="region of interest" description="Disordered" evidence="3">
    <location>
        <begin position="125"/>
        <end position="144"/>
    </location>
</feature>
<dbReference type="PANTHER" id="PTHR14430:SF4">
    <property type="entry name" value="GDP_GTP EXCHANGE FACTOR SEC2 N-TERMINAL DOMAIN-CONTAINING PROTEIN"/>
    <property type="match status" value="1"/>
</dbReference>
<dbReference type="GO" id="GO:0070319">
    <property type="term" value="C:Golgi to plasma membrane transport vesicle"/>
    <property type="evidence" value="ECO:0007669"/>
    <property type="project" value="TreeGrafter"/>
</dbReference>
<organism evidence="5 6">
    <name type="scientific">Lophiotrema nucula</name>
    <dbReference type="NCBI Taxonomy" id="690887"/>
    <lineage>
        <taxon>Eukaryota</taxon>
        <taxon>Fungi</taxon>
        <taxon>Dikarya</taxon>
        <taxon>Ascomycota</taxon>
        <taxon>Pezizomycotina</taxon>
        <taxon>Dothideomycetes</taxon>
        <taxon>Pleosporomycetidae</taxon>
        <taxon>Pleosporales</taxon>
        <taxon>Lophiotremataceae</taxon>
        <taxon>Lophiotrema</taxon>
    </lineage>
</organism>
<dbReference type="InterPro" id="IPR009449">
    <property type="entry name" value="Sec2_N"/>
</dbReference>
<evidence type="ECO:0000313" key="6">
    <source>
        <dbReference type="Proteomes" id="UP000799770"/>
    </source>
</evidence>